<keyword evidence="2 4" id="KW-0238">DNA-binding</keyword>
<dbReference type="InterPro" id="IPR036271">
    <property type="entry name" value="Tet_transcr_reg_TetR-rel_C_sf"/>
</dbReference>
<dbReference type="AlphaFoldDB" id="Q01T46"/>
<dbReference type="Pfam" id="PF00440">
    <property type="entry name" value="TetR_N"/>
    <property type="match status" value="1"/>
</dbReference>
<protein>
    <submittedName>
        <fullName evidence="6">Transcriptional regulator, TetR family</fullName>
    </submittedName>
</protein>
<dbReference type="Gene3D" id="1.10.357.10">
    <property type="entry name" value="Tetracycline Repressor, domain 2"/>
    <property type="match status" value="1"/>
</dbReference>
<dbReference type="KEGG" id="sus:Acid_6248"/>
<dbReference type="SUPFAM" id="SSF46689">
    <property type="entry name" value="Homeodomain-like"/>
    <property type="match status" value="1"/>
</dbReference>
<dbReference type="OrthoDB" id="114223at2"/>
<dbReference type="SUPFAM" id="SSF48498">
    <property type="entry name" value="Tetracyclin repressor-like, C-terminal domain"/>
    <property type="match status" value="1"/>
</dbReference>
<feature type="domain" description="HTH tetR-type" evidence="5">
    <location>
        <begin position="18"/>
        <end position="78"/>
    </location>
</feature>
<dbReference type="PANTHER" id="PTHR30055">
    <property type="entry name" value="HTH-TYPE TRANSCRIPTIONAL REGULATOR RUTR"/>
    <property type="match status" value="1"/>
</dbReference>
<organism evidence="6">
    <name type="scientific">Solibacter usitatus (strain Ellin6076)</name>
    <dbReference type="NCBI Taxonomy" id="234267"/>
    <lineage>
        <taxon>Bacteria</taxon>
        <taxon>Pseudomonadati</taxon>
        <taxon>Acidobacteriota</taxon>
        <taxon>Terriglobia</taxon>
        <taxon>Bryobacterales</taxon>
        <taxon>Solibacteraceae</taxon>
        <taxon>Candidatus Solibacter</taxon>
    </lineage>
</organism>
<evidence type="ECO:0000256" key="3">
    <source>
        <dbReference type="ARBA" id="ARBA00023163"/>
    </source>
</evidence>
<keyword evidence="1" id="KW-0805">Transcription regulation</keyword>
<proteinExistence type="predicted"/>
<evidence type="ECO:0000313" key="6">
    <source>
        <dbReference type="EMBL" id="ABJ87174.1"/>
    </source>
</evidence>
<dbReference type="PROSITE" id="PS50977">
    <property type="entry name" value="HTH_TETR_2"/>
    <property type="match status" value="1"/>
</dbReference>
<dbReference type="InterPro" id="IPR050109">
    <property type="entry name" value="HTH-type_TetR-like_transc_reg"/>
</dbReference>
<feature type="DNA-binding region" description="H-T-H motif" evidence="4">
    <location>
        <begin position="41"/>
        <end position="60"/>
    </location>
</feature>
<reference evidence="6" key="1">
    <citation type="submission" date="2006-10" db="EMBL/GenBank/DDBJ databases">
        <title>Complete sequence of Solibacter usitatus Ellin6076.</title>
        <authorList>
            <consortium name="US DOE Joint Genome Institute"/>
            <person name="Copeland A."/>
            <person name="Lucas S."/>
            <person name="Lapidus A."/>
            <person name="Barry K."/>
            <person name="Detter J.C."/>
            <person name="Glavina del Rio T."/>
            <person name="Hammon N."/>
            <person name="Israni S."/>
            <person name="Dalin E."/>
            <person name="Tice H."/>
            <person name="Pitluck S."/>
            <person name="Thompson L.S."/>
            <person name="Brettin T."/>
            <person name="Bruce D."/>
            <person name="Han C."/>
            <person name="Tapia R."/>
            <person name="Gilna P."/>
            <person name="Schmutz J."/>
            <person name="Larimer F."/>
            <person name="Land M."/>
            <person name="Hauser L."/>
            <person name="Kyrpides N."/>
            <person name="Mikhailova N."/>
            <person name="Janssen P.H."/>
            <person name="Kuske C.R."/>
            <person name="Richardson P."/>
        </authorList>
    </citation>
    <scope>NUCLEOTIDE SEQUENCE</scope>
    <source>
        <strain evidence="6">Ellin6076</strain>
    </source>
</reference>
<dbReference type="InterPro" id="IPR009057">
    <property type="entry name" value="Homeodomain-like_sf"/>
</dbReference>
<evidence type="ECO:0000256" key="1">
    <source>
        <dbReference type="ARBA" id="ARBA00023015"/>
    </source>
</evidence>
<evidence type="ECO:0000256" key="2">
    <source>
        <dbReference type="ARBA" id="ARBA00023125"/>
    </source>
</evidence>
<dbReference type="EMBL" id="CP000473">
    <property type="protein sequence ID" value="ABJ87174.1"/>
    <property type="molecule type" value="Genomic_DNA"/>
</dbReference>
<dbReference type="PRINTS" id="PR00455">
    <property type="entry name" value="HTHTETR"/>
</dbReference>
<dbReference type="eggNOG" id="COG1309">
    <property type="taxonomic scope" value="Bacteria"/>
</dbReference>
<dbReference type="GO" id="GO:0003700">
    <property type="term" value="F:DNA-binding transcription factor activity"/>
    <property type="evidence" value="ECO:0007669"/>
    <property type="project" value="TreeGrafter"/>
</dbReference>
<dbReference type="InterPro" id="IPR001647">
    <property type="entry name" value="HTH_TetR"/>
</dbReference>
<name>Q01T46_SOLUE</name>
<sequence>MSAESASPHGQPKGDKRERTRAKLLEAARSLIREKGYEHATLEAIAERAGMTTGAIYGNFRNRDELFLALGQVYWPPIKPKVRPGATFLEILHALADATLAVLPDRRAAAAGRLTGMAYAMTHEEMRLKVTEFTAQSYAFGEAWLRSVTKEEDLPMPADQLVRVIHALSEGLVFQRLLTPELIPDEVFRAAFAALAKTKP</sequence>
<dbReference type="HOGENOM" id="CLU_069356_15_11_0"/>
<dbReference type="GO" id="GO:0000976">
    <property type="term" value="F:transcription cis-regulatory region binding"/>
    <property type="evidence" value="ECO:0007669"/>
    <property type="project" value="TreeGrafter"/>
</dbReference>
<keyword evidence="3" id="KW-0804">Transcription</keyword>
<evidence type="ECO:0000256" key="4">
    <source>
        <dbReference type="PROSITE-ProRule" id="PRU00335"/>
    </source>
</evidence>
<dbReference type="PANTHER" id="PTHR30055:SF234">
    <property type="entry name" value="HTH-TYPE TRANSCRIPTIONAL REGULATOR BETI"/>
    <property type="match status" value="1"/>
</dbReference>
<gene>
    <name evidence="6" type="ordered locus">Acid_6248</name>
</gene>
<evidence type="ECO:0000259" key="5">
    <source>
        <dbReference type="PROSITE" id="PS50977"/>
    </source>
</evidence>
<dbReference type="InParanoid" id="Q01T46"/>
<dbReference type="STRING" id="234267.Acid_6248"/>
<accession>Q01T46</accession>